<feature type="domain" description="LysM" evidence="3">
    <location>
        <begin position="77"/>
        <end position="121"/>
    </location>
</feature>
<dbReference type="Gene3D" id="3.10.350.10">
    <property type="entry name" value="LysM domain"/>
    <property type="match status" value="1"/>
</dbReference>
<dbReference type="AlphaFoldDB" id="A0A2Z6IC04"/>
<dbReference type="InterPro" id="IPR036779">
    <property type="entry name" value="LysM_dom_sf"/>
</dbReference>
<feature type="compositionally biased region" description="Low complexity" evidence="2">
    <location>
        <begin position="156"/>
        <end position="192"/>
    </location>
</feature>
<sequence>MLRFPNEHNEQGNPGASKCMNRNLKLSAAALAAFGALVLTGCSTIDPSTVPVVDRSQYSAGTSAGSSAPGLVRDSGRTHVVAPGDTIYNLSVRYGLDAGQLSRLNAITDPTQLRIGQSLRLPESVTEPRPYEVSSSVRVNRVTDTDDAAKAPETAETPSTVVRTPSSSVEETTAITNAPAKPAEGGAAAASPKPEKAPAIVPGTRLLWPARGEVLATYTQNKMGLDIGGTVGDVVVAAADGTVLFVGDGVKGYGQLVIVQHTKTFVTAYGHNSKIVVKVGDKVRAGQKISELGGTDAKRPFLRFEVRDHGKPVDPMKYLAPRR</sequence>
<dbReference type="SUPFAM" id="SSF51261">
    <property type="entry name" value="Duplicated hybrid motif"/>
    <property type="match status" value="1"/>
</dbReference>
<evidence type="ECO:0000313" key="4">
    <source>
        <dbReference type="EMBL" id="BBF24071.1"/>
    </source>
</evidence>
<feature type="region of interest" description="Disordered" evidence="2">
    <location>
        <begin position="143"/>
        <end position="196"/>
    </location>
</feature>
<accession>A0A2Z6IC04</accession>
<comment type="similarity">
    <text evidence="1">Belongs to the E.coli NlpD/Haemophilus LppB family.</text>
</comment>
<dbReference type="Pfam" id="PF01551">
    <property type="entry name" value="Peptidase_M23"/>
    <property type="match status" value="1"/>
</dbReference>
<organism evidence="4 5">
    <name type="scientific">Sutterella megalosphaeroides</name>
    <dbReference type="NCBI Taxonomy" id="2494234"/>
    <lineage>
        <taxon>Bacteria</taxon>
        <taxon>Pseudomonadati</taxon>
        <taxon>Pseudomonadota</taxon>
        <taxon>Betaproteobacteria</taxon>
        <taxon>Burkholderiales</taxon>
        <taxon>Sutterellaceae</taxon>
        <taxon>Sutterella</taxon>
    </lineage>
</organism>
<name>A0A2Z6IC04_9BURK</name>
<dbReference type="InterPro" id="IPR011055">
    <property type="entry name" value="Dup_hybrid_motif"/>
</dbReference>
<proteinExistence type="inferred from homology"/>
<dbReference type="SMART" id="SM00257">
    <property type="entry name" value="LysM"/>
    <property type="match status" value="1"/>
</dbReference>
<dbReference type="Proteomes" id="UP000271003">
    <property type="component" value="Chromosome"/>
</dbReference>
<protein>
    <submittedName>
        <fullName evidence="4">Peptidase</fullName>
    </submittedName>
</protein>
<evidence type="ECO:0000256" key="1">
    <source>
        <dbReference type="ARBA" id="ARBA00038420"/>
    </source>
</evidence>
<evidence type="ECO:0000259" key="3">
    <source>
        <dbReference type="PROSITE" id="PS51782"/>
    </source>
</evidence>
<dbReference type="PROSITE" id="PS51782">
    <property type="entry name" value="LYSM"/>
    <property type="match status" value="1"/>
</dbReference>
<reference evidence="4 5" key="1">
    <citation type="journal article" date="2018" name="Int. J. Syst. Evol. Microbiol.">
        <title>Mesosutterella multiformis gen. nov., sp. nov., a member of the family Sutterellaceae and Sutterella megalosphaeroides sp. nov., isolated from human faeces.</title>
        <authorList>
            <person name="Sakamoto M."/>
            <person name="Ikeyama N."/>
            <person name="Kunihiro T."/>
            <person name="Iino T."/>
            <person name="Yuki M."/>
            <person name="Ohkuma M."/>
        </authorList>
    </citation>
    <scope>NUCLEOTIDE SEQUENCE [LARGE SCALE GENOMIC DNA]</scope>
    <source>
        <strain evidence="4 5">6FBBBH3</strain>
    </source>
</reference>
<dbReference type="Pfam" id="PF01476">
    <property type="entry name" value="LysM"/>
    <property type="match status" value="1"/>
</dbReference>
<dbReference type="Gene3D" id="2.70.70.10">
    <property type="entry name" value="Glucose Permease (Domain IIA)"/>
    <property type="match status" value="1"/>
</dbReference>
<dbReference type="KEGG" id="sutt:SUTMEG_19620"/>
<dbReference type="CDD" id="cd00118">
    <property type="entry name" value="LysM"/>
    <property type="match status" value="1"/>
</dbReference>
<gene>
    <name evidence="4" type="ORF">SUTMEG_19620</name>
</gene>
<dbReference type="InterPro" id="IPR050570">
    <property type="entry name" value="Cell_wall_metabolism_enzyme"/>
</dbReference>
<keyword evidence="5" id="KW-1185">Reference proteome</keyword>
<evidence type="ECO:0000313" key="5">
    <source>
        <dbReference type="Proteomes" id="UP000271003"/>
    </source>
</evidence>
<dbReference type="PANTHER" id="PTHR21666">
    <property type="entry name" value="PEPTIDASE-RELATED"/>
    <property type="match status" value="1"/>
</dbReference>
<dbReference type="PANTHER" id="PTHR21666:SF263">
    <property type="entry name" value="MUREIN HYDROLASE ACTIVATOR NLPD"/>
    <property type="match status" value="1"/>
</dbReference>
<dbReference type="EMBL" id="AP018786">
    <property type="protein sequence ID" value="BBF24071.1"/>
    <property type="molecule type" value="Genomic_DNA"/>
</dbReference>
<dbReference type="CDD" id="cd12797">
    <property type="entry name" value="M23_peptidase"/>
    <property type="match status" value="1"/>
</dbReference>
<dbReference type="InterPro" id="IPR018392">
    <property type="entry name" value="LysM"/>
</dbReference>
<evidence type="ECO:0000256" key="2">
    <source>
        <dbReference type="SAM" id="MobiDB-lite"/>
    </source>
</evidence>
<dbReference type="GO" id="GO:0004222">
    <property type="term" value="F:metalloendopeptidase activity"/>
    <property type="evidence" value="ECO:0007669"/>
    <property type="project" value="TreeGrafter"/>
</dbReference>
<dbReference type="InterPro" id="IPR016047">
    <property type="entry name" value="M23ase_b-sheet_dom"/>
</dbReference>